<gene>
    <name evidence="1" type="ORF">MRB53_011659</name>
</gene>
<evidence type="ECO:0000313" key="1">
    <source>
        <dbReference type="EMBL" id="KAJ8637392.1"/>
    </source>
</evidence>
<dbReference type="Proteomes" id="UP001234297">
    <property type="component" value="Chromosome 3"/>
</dbReference>
<sequence>MQGRSDQGRADLAARPSPVFCAHRRRRKIPLISIVTVVALSSKRKETESLHFGALRGGMAILAVGGGGWLCRGGSVDGFPAFLPKEVERIRDPFARKIATRIERLPVQVTFSETSIMSSCVKPLKQSKVNPVVLLHSFDSSCLEWRYTLPLLEDAGLETWALDILGWGFSDLEKLPSCNVASKREHLYQFWRSYIRKPMILVGPSLGAAAAIDFAVNHPEAVGKLVLIDASVYAEGTGNMTRLPKIVAYAGVSLLKSIPLRLYASFLTFKSAAFSSYYDITNVGRLHCLLPWWEDATVDFMASGGYNVSSQIKKVKQNTLIIWGEDDQIISNKLALKLHHDLPNSILHLIPNCGHIPHAEKPDSVAELIIEFVQGDCDL</sequence>
<dbReference type="EMBL" id="CM056811">
    <property type="protein sequence ID" value="KAJ8637392.1"/>
    <property type="molecule type" value="Genomic_DNA"/>
</dbReference>
<evidence type="ECO:0000313" key="2">
    <source>
        <dbReference type="Proteomes" id="UP001234297"/>
    </source>
</evidence>
<comment type="caution">
    <text evidence="1">The sequence shown here is derived from an EMBL/GenBank/DDBJ whole genome shotgun (WGS) entry which is preliminary data.</text>
</comment>
<organism evidence="1 2">
    <name type="scientific">Persea americana</name>
    <name type="common">Avocado</name>
    <dbReference type="NCBI Taxonomy" id="3435"/>
    <lineage>
        <taxon>Eukaryota</taxon>
        <taxon>Viridiplantae</taxon>
        <taxon>Streptophyta</taxon>
        <taxon>Embryophyta</taxon>
        <taxon>Tracheophyta</taxon>
        <taxon>Spermatophyta</taxon>
        <taxon>Magnoliopsida</taxon>
        <taxon>Magnoliidae</taxon>
        <taxon>Laurales</taxon>
        <taxon>Lauraceae</taxon>
        <taxon>Persea</taxon>
    </lineage>
</organism>
<keyword evidence="2" id="KW-1185">Reference proteome</keyword>
<accession>A0ACC2LV83</accession>
<proteinExistence type="predicted"/>
<reference evidence="1 2" key="1">
    <citation type="journal article" date="2022" name="Hortic Res">
        <title>A haplotype resolved chromosomal level avocado genome allows analysis of novel avocado genes.</title>
        <authorList>
            <person name="Nath O."/>
            <person name="Fletcher S.J."/>
            <person name="Hayward A."/>
            <person name="Shaw L.M."/>
            <person name="Masouleh A.K."/>
            <person name="Furtado A."/>
            <person name="Henry R.J."/>
            <person name="Mitter N."/>
        </authorList>
    </citation>
    <scope>NUCLEOTIDE SEQUENCE [LARGE SCALE GENOMIC DNA]</scope>
    <source>
        <strain evidence="2">cv. Hass</strain>
    </source>
</reference>
<protein>
    <submittedName>
        <fullName evidence="1">Uncharacterized protein</fullName>
    </submittedName>
</protein>
<name>A0ACC2LV83_PERAE</name>